<dbReference type="GO" id="GO:0000976">
    <property type="term" value="F:transcription cis-regulatory region binding"/>
    <property type="evidence" value="ECO:0007669"/>
    <property type="project" value="UniProtKB-ARBA"/>
</dbReference>
<dbReference type="GO" id="GO:0000981">
    <property type="term" value="F:DNA-binding transcription factor activity, RNA polymerase II-specific"/>
    <property type="evidence" value="ECO:0007669"/>
    <property type="project" value="UniProtKB-ARBA"/>
</dbReference>
<reference evidence="9 10" key="1">
    <citation type="journal article" date="2019" name="New Phytol.">
        <title>Comparative genomics reveals unique wood-decay strategies and fruiting body development in the Schizophyllaceae.</title>
        <authorList>
            <person name="Almasi E."/>
            <person name="Sahu N."/>
            <person name="Krizsan K."/>
            <person name="Balint B."/>
            <person name="Kovacs G.M."/>
            <person name="Kiss B."/>
            <person name="Cseklye J."/>
            <person name="Drula E."/>
            <person name="Henrissat B."/>
            <person name="Nagy I."/>
            <person name="Chovatia M."/>
            <person name="Adam C."/>
            <person name="LaButti K."/>
            <person name="Lipzen A."/>
            <person name="Riley R."/>
            <person name="Grigoriev I.V."/>
            <person name="Nagy L.G."/>
        </authorList>
    </citation>
    <scope>NUCLEOTIDE SEQUENCE [LARGE SCALE GENOMIC DNA]</scope>
    <source>
        <strain evidence="9 10">NL-1724</strain>
    </source>
</reference>
<protein>
    <recommendedName>
        <fullName evidence="8">C2H2-type domain-containing protein</fullName>
    </recommendedName>
</protein>
<dbReference type="PANTHER" id="PTHR19818:SF137">
    <property type="entry name" value="INO80 COMPLEX SUBUNIT 1"/>
    <property type="match status" value="1"/>
</dbReference>
<keyword evidence="6" id="KW-0175">Coiled coil</keyword>
<evidence type="ECO:0000256" key="1">
    <source>
        <dbReference type="ARBA" id="ARBA00022723"/>
    </source>
</evidence>
<dbReference type="Gene3D" id="3.30.160.60">
    <property type="entry name" value="Classic Zinc Finger"/>
    <property type="match status" value="2"/>
</dbReference>
<evidence type="ECO:0000313" key="9">
    <source>
        <dbReference type="EMBL" id="TRM66711.1"/>
    </source>
</evidence>
<dbReference type="GO" id="GO:0008270">
    <property type="term" value="F:zinc ion binding"/>
    <property type="evidence" value="ECO:0007669"/>
    <property type="project" value="UniProtKB-KW"/>
</dbReference>
<feature type="compositionally biased region" description="Polar residues" evidence="7">
    <location>
        <begin position="20"/>
        <end position="29"/>
    </location>
</feature>
<gene>
    <name evidence="9" type="ORF">BD626DRAFT_483601</name>
</gene>
<evidence type="ECO:0000256" key="4">
    <source>
        <dbReference type="ARBA" id="ARBA00022833"/>
    </source>
</evidence>
<dbReference type="Proteomes" id="UP000320762">
    <property type="component" value="Unassembled WGS sequence"/>
</dbReference>
<evidence type="ECO:0000256" key="6">
    <source>
        <dbReference type="SAM" id="Coils"/>
    </source>
</evidence>
<feature type="coiled-coil region" evidence="6">
    <location>
        <begin position="252"/>
        <end position="286"/>
    </location>
</feature>
<evidence type="ECO:0000256" key="2">
    <source>
        <dbReference type="ARBA" id="ARBA00022737"/>
    </source>
</evidence>
<feature type="region of interest" description="Disordered" evidence="7">
    <location>
        <begin position="137"/>
        <end position="236"/>
    </location>
</feature>
<keyword evidence="3 5" id="KW-0863">Zinc-finger</keyword>
<keyword evidence="10" id="KW-1185">Reference proteome</keyword>
<sequence length="348" mass="38244">MSGRSSDLSDAAEMSGSPGHIQSSKSTPGLQGDSDSMKPSDDPGVPDETDASCLWRQCGKRFPHMSALLEHVDQDHTAPAGSKYTCEWASCAGRGRQQHSRSALISHIRSHITKGAAQCTECDCSFERPDSLQRHMRAEHGQAGLRRSSRKRKRANEDNARPLSPNNHTFYAFRVDTGKPRGRPPRRQAPNPHAGNATAGPLTLQIEPSPSPPPNKGSISASDAAPARPHYTREELERSPEMVRYILMKAKYRYALEQHEALTDELELARAELERQRTEKDFALDKLLHDVFGSDADAYINPPELKRAEEKVAARDGRPLQHSPSPGVELMGPLPWHGPPGGLAAPRS</sequence>
<dbReference type="OrthoDB" id="3437960at2759"/>
<organism evidence="9 10">
    <name type="scientific">Schizophyllum amplum</name>
    <dbReference type="NCBI Taxonomy" id="97359"/>
    <lineage>
        <taxon>Eukaryota</taxon>
        <taxon>Fungi</taxon>
        <taxon>Dikarya</taxon>
        <taxon>Basidiomycota</taxon>
        <taxon>Agaricomycotina</taxon>
        <taxon>Agaricomycetes</taxon>
        <taxon>Agaricomycetidae</taxon>
        <taxon>Agaricales</taxon>
        <taxon>Schizophyllaceae</taxon>
        <taxon>Schizophyllum</taxon>
    </lineage>
</organism>
<name>A0A550CPI0_9AGAR</name>
<dbReference type="InterPro" id="IPR013087">
    <property type="entry name" value="Znf_C2H2_type"/>
</dbReference>
<dbReference type="PROSITE" id="PS00028">
    <property type="entry name" value="ZINC_FINGER_C2H2_1"/>
    <property type="match status" value="2"/>
</dbReference>
<accession>A0A550CPI0</accession>
<dbReference type="PROSITE" id="PS50157">
    <property type="entry name" value="ZINC_FINGER_C2H2_2"/>
    <property type="match status" value="2"/>
</dbReference>
<dbReference type="STRING" id="97359.A0A550CPI0"/>
<dbReference type="InterPro" id="IPR036236">
    <property type="entry name" value="Znf_C2H2_sf"/>
</dbReference>
<keyword evidence="2" id="KW-0677">Repeat</keyword>
<dbReference type="EMBL" id="VDMD01000003">
    <property type="protein sequence ID" value="TRM66711.1"/>
    <property type="molecule type" value="Genomic_DNA"/>
</dbReference>
<evidence type="ECO:0000256" key="3">
    <source>
        <dbReference type="ARBA" id="ARBA00022771"/>
    </source>
</evidence>
<feature type="region of interest" description="Disordered" evidence="7">
    <location>
        <begin position="312"/>
        <end position="348"/>
    </location>
</feature>
<keyword evidence="1" id="KW-0479">Metal-binding</keyword>
<dbReference type="SUPFAM" id="SSF57667">
    <property type="entry name" value="beta-beta-alpha zinc fingers"/>
    <property type="match status" value="2"/>
</dbReference>
<feature type="domain" description="C2H2-type" evidence="8">
    <location>
        <begin position="117"/>
        <end position="140"/>
    </location>
</feature>
<dbReference type="AlphaFoldDB" id="A0A550CPI0"/>
<proteinExistence type="predicted"/>
<feature type="domain" description="C2H2-type" evidence="8">
    <location>
        <begin position="51"/>
        <end position="81"/>
    </location>
</feature>
<dbReference type="GO" id="GO:0005634">
    <property type="term" value="C:nucleus"/>
    <property type="evidence" value="ECO:0007669"/>
    <property type="project" value="UniProtKB-ARBA"/>
</dbReference>
<evidence type="ECO:0000313" key="10">
    <source>
        <dbReference type="Proteomes" id="UP000320762"/>
    </source>
</evidence>
<dbReference type="PANTHER" id="PTHR19818">
    <property type="entry name" value="ZINC FINGER PROTEIN ZIC AND GLI"/>
    <property type="match status" value="1"/>
</dbReference>
<dbReference type="GO" id="GO:0045944">
    <property type="term" value="P:positive regulation of transcription by RNA polymerase II"/>
    <property type="evidence" value="ECO:0007669"/>
    <property type="project" value="UniProtKB-ARBA"/>
</dbReference>
<evidence type="ECO:0000256" key="5">
    <source>
        <dbReference type="PROSITE-ProRule" id="PRU00042"/>
    </source>
</evidence>
<dbReference type="InterPro" id="IPR050329">
    <property type="entry name" value="GLI_C2H2-zinc-finger"/>
</dbReference>
<evidence type="ECO:0000256" key="7">
    <source>
        <dbReference type="SAM" id="MobiDB-lite"/>
    </source>
</evidence>
<feature type="region of interest" description="Disordered" evidence="7">
    <location>
        <begin position="1"/>
        <end position="50"/>
    </location>
</feature>
<keyword evidence="4" id="KW-0862">Zinc</keyword>
<dbReference type="Pfam" id="PF00096">
    <property type="entry name" value="zf-C2H2"/>
    <property type="match status" value="1"/>
</dbReference>
<comment type="caution">
    <text evidence="9">The sequence shown here is derived from an EMBL/GenBank/DDBJ whole genome shotgun (WGS) entry which is preliminary data.</text>
</comment>
<evidence type="ECO:0000259" key="8">
    <source>
        <dbReference type="PROSITE" id="PS50157"/>
    </source>
</evidence>
<dbReference type="SMART" id="SM00355">
    <property type="entry name" value="ZnF_C2H2"/>
    <property type="match status" value="3"/>
</dbReference>